<evidence type="ECO:0000256" key="2">
    <source>
        <dbReference type="ARBA" id="ARBA00022517"/>
    </source>
</evidence>
<dbReference type="EMBL" id="ACKU01000019">
    <property type="protein sequence ID" value="EER74475.1"/>
    <property type="molecule type" value="Genomic_DNA"/>
</dbReference>
<organism evidence="6 7">
    <name type="scientific">Weissella paramesenteroides ATCC 33313</name>
    <dbReference type="NCBI Taxonomy" id="585506"/>
    <lineage>
        <taxon>Bacteria</taxon>
        <taxon>Bacillati</taxon>
        <taxon>Bacillota</taxon>
        <taxon>Bacilli</taxon>
        <taxon>Lactobacillales</taxon>
        <taxon>Lactobacillaceae</taxon>
        <taxon>Weissella</taxon>
    </lineage>
</organism>
<evidence type="ECO:0000313" key="6">
    <source>
        <dbReference type="EMBL" id="EER74475.1"/>
    </source>
</evidence>
<feature type="domain" description="Ribosome maturation factor RimP C-terminal" evidence="5">
    <location>
        <begin position="96"/>
        <end position="163"/>
    </location>
</feature>
<dbReference type="Gene3D" id="2.30.30.180">
    <property type="entry name" value="Ribosome maturation factor RimP, C-terminal domain"/>
    <property type="match status" value="2"/>
</dbReference>
<keyword evidence="1 3" id="KW-0963">Cytoplasm</keyword>
<dbReference type="SUPFAM" id="SSF75420">
    <property type="entry name" value="YhbC-like, N-terminal domain"/>
    <property type="match status" value="1"/>
</dbReference>
<dbReference type="Gene3D" id="3.30.300.70">
    <property type="entry name" value="RimP-like superfamily, N-terminal"/>
    <property type="match status" value="1"/>
</dbReference>
<sequence>MHEGRVRMAKVTENVQAILKPILAKKGFDLWDVLYEKQDSDFVLRVLVDRVDGEINMDDLVMLTEVISDELDMITPDPFPQAYLLDVSSPGADRELQQPGNFVWAVGKFIEVILNNPVAGLEKFTGQLVSFLDDKLTIDVALKTKHQLIEIDLDNIQKANLSVSQDRILTTEEDYEWARHKLVHISTYQKINGRKEFLGELNNFTPEDLIITDESNDELLIPRRAVAQARQSNDF</sequence>
<dbReference type="PANTHER" id="PTHR33867:SF1">
    <property type="entry name" value="RIBOSOME MATURATION FACTOR RIMP"/>
    <property type="match status" value="1"/>
</dbReference>
<dbReference type="Pfam" id="PF17384">
    <property type="entry name" value="DUF150_C"/>
    <property type="match status" value="2"/>
</dbReference>
<proteinExistence type="inferred from homology"/>
<comment type="similarity">
    <text evidence="3">Belongs to the RimP family.</text>
</comment>
<evidence type="ECO:0000313" key="7">
    <source>
        <dbReference type="Proteomes" id="UP000004528"/>
    </source>
</evidence>
<evidence type="ECO:0000259" key="5">
    <source>
        <dbReference type="Pfam" id="PF17384"/>
    </source>
</evidence>
<keyword evidence="2 3" id="KW-0690">Ribosome biogenesis</keyword>
<accession>C5RBB8</accession>
<gene>
    <name evidence="3" type="primary">rimP</name>
    <name evidence="6" type="ORF">HMPREF0877_1264</name>
</gene>
<evidence type="ECO:0000259" key="4">
    <source>
        <dbReference type="Pfam" id="PF02576"/>
    </source>
</evidence>
<name>C5RBB8_WEIPA</name>
<dbReference type="InterPro" id="IPR028998">
    <property type="entry name" value="RimP_C"/>
</dbReference>
<dbReference type="InterPro" id="IPR003728">
    <property type="entry name" value="Ribosome_maturation_RimP"/>
</dbReference>
<dbReference type="Proteomes" id="UP000004528">
    <property type="component" value="Unassembled WGS sequence"/>
</dbReference>
<dbReference type="SUPFAM" id="SSF74942">
    <property type="entry name" value="YhbC-like, C-terminal domain"/>
    <property type="match status" value="2"/>
</dbReference>
<dbReference type="InterPro" id="IPR035956">
    <property type="entry name" value="RimP_N_sf"/>
</dbReference>
<evidence type="ECO:0000256" key="1">
    <source>
        <dbReference type="ARBA" id="ARBA00022490"/>
    </source>
</evidence>
<dbReference type="GO" id="GO:0000028">
    <property type="term" value="P:ribosomal small subunit assembly"/>
    <property type="evidence" value="ECO:0007669"/>
    <property type="project" value="TreeGrafter"/>
</dbReference>
<dbReference type="STRING" id="585506.HMPREF0877_1264"/>
<dbReference type="InterPro" id="IPR036847">
    <property type="entry name" value="RimP_C_sf"/>
</dbReference>
<dbReference type="PANTHER" id="PTHR33867">
    <property type="entry name" value="RIBOSOME MATURATION FACTOR RIMP"/>
    <property type="match status" value="1"/>
</dbReference>
<feature type="domain" description="Ribosome maturation factor RimP N-terminal" evidence="4">
    <location>
        <begin position="18"/>
        <end position="93"/>
    </location>
</feature>
<dbReference type="eggNOG" id="COG0779">
    <property type="taxonomic scope" value="Bacteria"/>
</dbReference>
<comment type="subcellular location">
    <subcellularLocation>
        <location evidence="3">Cytoplasm</location>
    </subcellularLocation>
</comment>
<dbReference type="HAMAP" id="MF_01077">
    <property type="entry name" value="RimP"/>
    <property type="match status" value="1"/>
</dbReference>
<dbReference type="Pfam" id="PF02576">
    <property type="entry name" value="RimP_N"/>
    <property type="match status" value="1"/>
</dbReference>
<dbReference type="AlphaFoldDB" id="C5RBB8"/>
<feature type="domain" description="Ribosome maturation factor RimP C-terminal" evidence="5">
    <location>
        <begin position="169"/>
        <end position="230"/>
    </location>
</feature>
<dbReference type="HOGENOM" id="CLU_1179820_0_0_9"/>
<comment type="caution">
    <text evidence="6">The sequence shown here is derived from an EMBL/GenBank/DDBJ whole genome shotgun (WGS) entry which is preliminary data.</text>
</comment>
<reference evidence="6 7" key="1">
    <citation type="submission" date="2009-04" db="EMBL/GenBank/DDBJ databases">
        <authorList>
            <person name="Qin X."/>
            <person name="Bachman B."/>
            <person name="Battles P."/>
            <person name="Bell A."/>
            <person name="Bess C."/>
            <person name="Bickham C."/>
            <person name="Chaboub L."/>
            <person name="Chen D."/>
            <person name="Coyle M."/>
            <person name="Deiros D.R."/>
            <person name="Dinh H."/>
            <person name="Forbes L."/>
            <person name="Fowler G."/>
            <person name="Francisco L."/>
            <person name="Fu Q."/>
            <person name="Gubbala S."/>
            <person name="Hale W."/>
            <person name="Han Y."/>
            <person name="Hemphill L."/>
            <person name="Highlander S.K."/>
            <person name="Hirani K."/>
            <person name="Hogues M."/>
            <person name="Jackson L."/>
            <person name="Jakkamsetti A."/>
            <person name="Javaid M."/>
            <person name="Jiang H."/>
            <person name="Korchina V."/>
            <person name="Kovar C."/>
            <person name="Lara F."/>
            <person name="Lee S."/>
            <person name="Mata R."/>
            <person name="Mathew T."/>
            <person name="Moen C."/>
            <person name="Morales K."/>
            <person name="Munidasa M."/>
            <person name="Nazareth L."/>
            <person name="Ngo R."/>
            <person name="Nguyen L."/>
            <person name="Okwuonu G."/>
            <person name="Ongeri F."/>
            <person name="Patil S."/>
            <person name="Petrosino J."/>
            <person name="Pham C."/>
            <person name="Pham P."/>
            <person name="Pu L.-L."/>
            <person name="Puazo M."/>
            <person name="Raj R."/>
            <person name="Reid J."/>
            <person name="Rouhana J."/>
            <person name="Saada N."/>
            <person name="Shang Y."/>
            <person name="Simmons D."/>
            <person name="Thornton R."/>
            <person name="Warren J."/>
            <person name="Weissenberger G."/>
            <person name="Zhang J."/>
            <person name="Zhang L."/>
            <person name="Zhou C."/>
            <person name="Zhu D."/>
            <person name="Muzny D."/>
            <person name="Worley K."/>
            <person name="Gibbs R."/>
        </authorList>
    </citation>
    <scope>NUCLEOTIDE SEQUENCE [LARGE SCALE GENOMIC DNA]</scope>
    <source>
        <strain evidence="6 7">ATCC 33313</strain>
    </source>
</reference>
<comment type="function">
    <text evidence="3">Required for maturation of 30S ribosomal subunits.</text>
</comment>
<protein>
    <recommendedName>
        <fullName evidence="3">Ribosome maturation factor RimP</fullName>
    </recommendedName>
</protein>
<dbReference type="CDD" id="cd01734">
    <property type="entry name" value="YlxS_C"/>
    <property type="match status" value="2"/>
</dbReference>
<dbReference type="GO" id="GO:0006412">
    <property type="term" value="P:translation"/>
    <property type="evidence" value="ECO:0007669"/>
    <property type="project" value="TreeGrafter"/>
</dbReference>
<evidence type="ECO:0000256" key="3">
    <source>
        <dbReference type="HAMAP-Rule" id="MF_01077"/>
    </source>
</evidence>
<dbReference type="GO" id="GO:0005829">
    <property type="term" value="C:cytosol"/>
    <property type="evidence" value="ECO:0007669"/>
    <property type="project" value="TreeGrafter"/>
</dbReference>
<dbReference type="InterPro" id="IPR028989">
    <property type="entry name" value="RimP_N"/>
</dbReference>
<keyword evidence="7" id="KW-1185">Reference proteome</keyword>